<dbReference type="SUPFAM" id="SSF88713">
    <property type="entry name" value="Glycoside hydrolase/deacetylase"/>
    <property type="match status" value="1"/>
</dbReference>
<keyword evidence="5" id="KW-0119">Carbohydrate metabolism</keyword>
<gene>
    <name evidence="6" type="ORF">ACFSW6_21455</name>
</gene>
<dbReference type="Pfam" id="PF04794">
    <property type="entry name" value="YdjC"/>
    <property type="match status" value="1"/>
</dbReference>
<organism evidence="6 7">
    <name type="scientific">Comamonas terrae</name>
    <dbReference type="NCBI Taxonomy" id="673548"/>
    <lineage>
        <taxon>Bacteria</taxon>
        <taxon>Pseudomonadati</taxon>
        <taxon>Pseudomonadota</taxon>
        <taxon>Betaproteobacteria</taxon>
        <taxon>Burkholderiales</taxon>
        <taxon>Comamonadaceae</taxon>
        <taxon>Comamonas</taxon>
    </lineage>
</organism>
<keyword evidence="7" id="KW-1185">Reference proteome</keyword>
<comment type="cofactor">
    <cofactor evidence="1">
        <name>Mg(2+)</name>
        <dbReference type="ChEBI" id="CHEBI:18420"/>
    </cofactor>
</comment>
<dbReference type="Gene3D" id="3.20.20.370">
    <property type="entry name" value="Glycoside hydrolase/deacetylase"/>
    <property type="match status" value="1"/>
</dbReference>
<name>A0ABW5UT66_9BURK</name>
<sequence>MRARHERWQHSSAREICVCVDDFGLHRGINEAVLALVGMGRVQAVSAQVGGPAWSAGARELSLLDPQGVDVGLHLDLTECPLQAGIRMPLKEAIGRAYAGRLNVAQLRSEIRAQFDAFEDALGRAPAYVDGHQHVHQLPVVRSLLVQELLLRYPERNTGRMPWLRNTRGPSRKAHADWGTWAKAEVIAALGSRALALLAQRHAVAQNRRLLGVYDFSGDAQAYGRRLWRWLGAAENGDLLMCHAGLSTGQADPLARARFIEFSVLGSLEFAERVAFKNIRLRPMHQILESR</sequence>
<dbReference type="RefSeq" id="WP_066476796.1">
    <property type="nucleotide sequence ID" value="NZ_BCNT01000006.1"/>
</dbReference>
<evidence type="ECO:0000256" key="3">
    <source>
        <dbReference type="ARBA" id="ARBA00022801"/>
    </source>
</evidence>
<dbReference type="PANTHER" id="PTHR31609:SF1">
    <property type="entry name" value="CARBOHYDRATE DEACETYLASE"/>
    <property type="match status" value="1"/>
</dbReference>
<dbReference type="EMBL" id="JBHUMV010000013">
    <property type="protein sequence ID" value="MFD2756648.1"/>
    <property type="molecule type" value="Genomic_DNA"/>
</dbReference>
<dbReference type="PANTHER" id="PTHR31609">
    <property type="entry name" value="YDJC DEACETYLASE FAMILY MEMBER"/>
    <property type="match status" value="1"/>
</dbReference>
<reference evidence="7" key="1">
    <citation type="journal article" date="2019" name="Int. J. Syst. Evol. Microbiol.">
        <title>The Global Catalogue of Microorganisms (GCM) 10K type strain sequencing project: providing services to taxonomists for standard genome sequencing and annotation.</title>
        <authorList>
            <consortium name="The Broad Institute Genomics Platform"/>
            <consortium name="The Broad Institute Genome Sequencing Center for Infectious Disease"/>
            <person name="Wu L."/>
            <person name="Ma J."/>
        </authorList>
    </citation>
    <scope>NUCLEOTIDE SEQUENCE [LARGE SCALE GENOMIC DNA]</scope>
    <source>
        <strain evidence="7">TISTR 1906</strain>
    </source>
</reference>
<keyword evidence="2" id="KW-0479">Metal-binding</keyword>
<keyword evidence="4" id="KW-0460">Magnesium</keyword>
<evidence type="ECO:0000256" key="1">
    <source>
        <dbReference type="ARBA" id="ARBA00001946"/>
    </source>
</evidence>
<evidence type="ECO:0000256" key="2">
    <source>
        <dbReference type="ARBA" id="ARBA00022723"/>
    </source>
</evidence>
<proteinExistence type="predicted"/>
<evidence type="ECO:0000313" key="6">
    <source>
        <dbReference type="EMBL" id="MFD2756648.1"/>
    </source>
</evidence>
<dbReference type="CDD" id="cd10807">
    <property type="entry name" value="YdjC_like_3"/>
    <property type="match status" value="1"/>
</dbReference>
<evidence type="ECO:0000313" key="7">
    <source>
        <dbReference type="Proteomes" id="UP001597463"/>
    </source>
</evidence>
<dbReference type="InterPro" id="IPR006879">
    <property type="entry name" value="YdjC-like"/>
</dbReference>
<evidence type="ECO:0000256" key="5">
    <source>
        <dbReference type="ARBA" id="ARBA00023277"/>
    </source>
</evidence>
<comment type="caution">
    <text evidence="6">The sequence shown here is derived from an EMBL/GenBank/DDBJ whole genome shotgun (WGS) entry which is preliminary data.</text>
</comment>
<evidence type="ECO:0000256" key="4">
    <source>
        <dbReference type="ARBA" id="ARBA00022842"/>
    </source>
</evidence>
<dbReference type="Proteomes" id="UP001597463">
    <property type="component" value="Unassembled WGS sequence"/>
</dbReference>
<protein>
    <submittedName>
        <fullName evidence="6">ChbG/HpnK family deacetylase</fullName>
    </submittedName>
</protein>
<accession>A0ABW5UT66</accession>
<keyword evidence="3" id="KW-0378">Hydrolase</keyword>
<dbReference type="InterPro" id="IPR011330">
    <property type="entry name" value="Glyco_hydro/deAcase_b/a-brl"/>
</dbReference>